<feature type="compositionally biased region" description="Basic and acidic residues" evidence="1">
    <location>
        <begin position="46"/>
        <end position="57"/>
    </location>
</feature>
<evidence type="ECO:0000256" key="1">
    <source>
        <dbReference type="SAM" id="MobiDB-lite"/>
    </source>
</evidence>
<feature type="region of interest" description="Disordered" evidence="1">
    <location>
        <begin position="16"/>
        <end position="57"/>
    </location>
</feature>
<accession>A0A1E3PVD4</accession>
<protein>
    <submittedName>
        <fullName evidence="2">Uncharacterized protein</fullName>
    </submittedName>
</protein>
<organism evidence="2 3">
    <name type="scientific">Lipomyces starkeyi NRRL Y-11557</name>
    <dbReference type="NCBI Taxonomy" id="675824"/>
    <lineage>
        <taxon>Eukaryota</taxon>
        <taxon>Fungi</taxon>
        <taxon>Dikarya</taxon>
        <taxon>Ascomycota</taxon>
        <taxon>Saccharomycotina</taxon>
        <taxon>Lipomycetes</taxon>
        <taxon>Lipomycetales</taxon>
        <taxon>Lipomycetaceae</taxon>
        <taxon>Lipomyces</taxon>
    </lineage>
</organism>
<gene>
    <name evidence="2" type="ORF">LIPSTDRAFT_193970</name>
</gene>
<evidence type="ECO:0000313" key="3">
    <source>
        <dbReference type="Proteomes" id="UP000094385"/>
    </source>
</evidence>
<evidence type="ECO:0000313" key="2">
    <source>
        <dbReference type="EMBL" id="ODQ69238.1"/>
    </source>
</evidence>
<reference evidence="2 3" key="1">
    <citation type="journal article" date="2016" name="Proc. Natl. Acad. Sci. U.S.A.">
        <title>Comparative genomics of biotechnologically important yeasts.</title>
        <authorList>
            <person name="Riley R."/>
            <person name="Haridas S."/>
            <person name="Wolfe K.H."/>
            <person name="Lopes M.R."/>
            <person name="Hittinger C.T."/>
            <person name="Goeker M."/>
            <person name="Salamov A.A."/>
            <person name="Wisecaver J.H."/>
            <person name="Long T.M."/>
            <person name="Calvey C.H."/>
            <person name="Aerts A.L."/>
            <person name="Barry K.W."/>
            <person name="Choi C."/>
            <person name="Clum A."/>
            <person name="Coughlan A.Y."/>
            <person name="Deshpande S."/>
            <person name="Douglass A.P."/>
            <person name="Hanson S.J."/>
            <person name="Klenk H.-P."/>
            <person name="LaButti K.M."/>
            <person name="Lapidus A."/>
            <person name="Lindquist E.A."/>
            <person name="Lipzen A.M."/>
            <person name="Meier-Kolthoff J.P."/>
            <person name="Ohm R.A."/>
            <person name="Otillar R.P."/>
            <person name="Pangilinan J.L."/>
            <person name="Peng Y."/>
            <person name="Rokas A."/>
            <person name="Rosa C.A."/>
            <person name="Scheuner C."/>
            <person name="Sibirny A.A."/>
            <person name="Slot J.C."/>
            <person name="Stielow J.B."/>
            <person name="Sun H."/>
            <person name="Kurtzman C.P."/>
            <person name="Blackwell M."/>
            <person name="Grigoriev I.V."/>
            <person name="Jeffries T.W."/>
        </authorList>
    </citation>
    <scope>NUCLEOTIDE SEQUENCE [LARGE SCALE GENOMIC DNA]</scope>
    <source>
        <strain evidence="2 3">NRRL Y-11557</strain>
    </source>
</reference>
<dbReference type="EMBL" id="KV454304">
    <property type="protein sequence ID" value="ODQ69238.1"/>
    <property type="molecule type" value="Genomic_DNA"/>
</dbReference>
<name>A0A1E3PVD4_LIPST</name>
<proteinExistence type="predicted"/>
<dbReference type="AlphaFoldDB" id="A0A1E3PVD4"/>
<feature type="compositionally biased region" description="Basic residues" evidence="1">
    <location>
        <begin position="32"/>
        <end position="45"/>
    </location>
</feature>
<sequence>MSGLWWPLTRHRRHDLEPPVLKGDSLGERNCGRRHHARTRRRSRSRGGDRRQSGAWT</sequence>
<dbReference type="Proteomes" id="UP000094385">
    <property type="component" value="Unassembled WGS sequence"/>
</dbReference>
<keyword evidence="3" id="KW-1185">Reference proteome</keyword>